<protein>
    <submittedName>
        <fullName evidence="4">Uncharacterized protein</fullName>
    </submittedName>
</protein>
<dbReference type="SUPFAM" id="SSF48403">
    <property type="entry name" value="Ankyrin repeat"/>
    <property type="match status" value="1"/>
</dbReference>
<proteinExistence type="predicted"/>
<name>A0AAE0BQ38_9CHLO</name>
<keyword evidence="1" id="KW-0677">Repeat</keyword>
<dbReference type="GO" id="GO:0085020">
    <property type="term" value="P:protein K6-linked ubiquitination"/>
    <property type="evidence" value="ECO:0007669"/>
    <property type="project" value="TreeGrafter"/>
</dbReference>
<accession>A0AAE0BQ38</accession>
<gene>
    <name evidence="4" type="ORF">CYMTET_50081</name>
</gene>
<comment type="caution">
    <text evidence="4">The sequence shown here is derived from an EMBL/GenBank/DDBJ whole genome shotgun (WGS) entry which is preliminary data.</text>
</comment>
<dbReference type="InterPro" id="IPR036770">
    <property type="entry name" value="Ankyrin_rpt-contain_sf"/>
</dbReference>
<keyword evidence="2 3" id="KW-0040">ANK repeat</keyword>
<dbReference type="PANTHER" id="PTHR24171">
    <property type="entry name" value="ANKYRIN REPEAT DOMAIN-CONTAINING PROTEIN 39-RELATED"/>
    <property type="match status" value="1"/>
</dbReference>
<keyword evidence="5" id="KW-1185">Reference proteome</keyword>
<dbReference type="Proteomes" id="UP001190700">
    <property type="component" value="Unassembled WGS sequence"/>
</dbReference>
<dbReference type="PRINTS" id="PR01415">
    <property type="entry name" value="ANKYRIN"/>
</dbReference>
<organism evidence="4 5">
    <name type="scientific">Cymbomonas tetramitiformis</name>
    <dbReference type="NCBI Taxonomy" id="36881"/>
    <lineage>
        <taxon>Eukaryota</taxon>
        <taxon>Viridiplantae</taxon>
        <taxon>Chlorophyta</taxon>
        <taxon>Pyramimonadophyceae</taxon>
        <taxon>Pyramimonadales</taxon>
        <taxon>Pyramimonadaceae</taxon>
        <taxon>Cymbomonas</taxon>
    </lineage>
</organism>
<evidence type="ECO:0000313" key="4">
    <source>
        <dbReference type="EMBL" id="KAK3240044.1"/>
    </source>
</evidence>
<evidence type="ECO:0000256" key="1">
    <source>
        <dbReference type="ARBA" id="ARBA00022737"/>
    </source>
</evidence>
<sequence>MGRGGHSDDEGTPYDQSLEEMDFLRSACSAAQKGMSSKLEAMLKRRPDLVKSDGGDNRSGYTPLHYASREGHLDCVKLLLDTGADVNGTTKAGNATSLQRAAYTGKTEVVRFLLQRGANAMLQDSDGETALHKASTNGHVDTTRALLDACPGACLICDRKQKTPAECATGEVRALFEADS</sequence>
<evidence type="ECO:0000313" key="5">
    <source>
        <dbReference type="Proteomes" id="UP001190700"/>
    </source>
</evidence>
<dbReference type="InterPro" id="IPR002110">
    <property type="entry name" value="Ankyrin_rpt"/>
</dbReference>
<dbReference type="GO" id="GO:0004842">
    <property type="term" value="F:ubiquitin-protein transferase activity"/>
    <property type="evidence" value="ECO:0007669"/>
    <property type="project" value="TreeGrafter"/>
</dbReference>
<dbReference type="Pfam" id="PF00023">
    <property type="entry name" value="Ank"/>
    <property type="match status" value="1"/>
</dbReference>
<dbReference type="EMBL" id="LGRX02033752">
    <property type="protein sequence ID" value="KAK3240044.1"/>
    <property type="molecule type" value="Genomic_DNA"/>
</dbReference>
<feature type="repeat" description="ANK" evidence="3">
    <location>
        <begin position="93"/>
        <end position="125"/>
    </location>
</feature>
<dbReference type="Gene3D" id="1.25.40.20">
    <property type="entry name" value="Ankyrin repeat-containing domain"/>
    <property type="match status" value="1"/>
</dbReference>
<evidence type="ECO:0000256" key="3">
    <source>
        <dbReference type="PROSITE-ProRule" id="PRU00023"/>
    </source>
</evidence>
<dbReference type="PROSITE" id="PS50088">
    <property type="entry name" value="ANK_REPEAT"/>
    <property type="match status" value="3"/>
</dbReference>
<reference evidence="4 5" key="1">
    <citation type="journal article" date="2015" name="Genome Biol. Evol.">
        <title>Comparative Genomics of a Bacterivorous Green Alga Reveals Evolutionary Causalities and Consequences of Phago-Mixotrophic Mode of Nutrition.</title>
        <authorList>
            <person name="Burns J.A."/>
            <person name="Paasch A."/>
            <person name="Narechania A."/>
            <person name="Kim E."/>
        </authorList>
    </citation>
    <scope>NUCLEOTIDE SEQUENCE [LARGE SCALE GENOMIC DNA]</scope>
    <source>
        <strain evidence="4 5">PLY_AMNH</strain>
    </source>
</reference>
<dbReference type="SMART" id="SM00248">
    <property type="entry name" value="ANK"/>
    <property type="match status" value="3"/>
</dbReference>
<dbReference type="PANTHER" id="PTHR24171:SF8">
    <property type="entry name" value="BRCA1-ASSOCIATED RING DOMAIN PROTEIN 1"/>
    <property type="match status" value="1"/>
</dbReference>
<dbReference type="AlphaFoldDB" id="A0AAE0BQ38"/>
<dbReference type="Pfam" id="PF12796">
    <property type="entry name" value="Ank_2"/>
    <property type="match status" value="1"/>
</dbReference>
<feature type="repeat" description="ANK" evidence="3">
    <location>
        <begin position="126"/>
        <end position="148"/>
    </location>
</feature>
<evidence type="ECO:0000256" key="2">
    <source>
        <dbReference type="ARBA" id="ARBA00023043"/>
    </source>
</evidence>
<feature type="repeat" description="ANK" evidence="3">
    <location>
        <begin position="59"/>
        <end position="91"/>
    </location>
</feature>
<dbReference type="PROSITE" id="PS50297">
    <property type="entry name" value="ANK_REP_REGION"/>
    <property type="match status" value="3"/>
</dbReference>